<reference evidence="1 2" key="1">
    <citation type="journal article" date="2022" name="ISME Commun">
        <title>Vulcanimicrobium alpinus gen. nov. sp. nov., the first cultivated representative of the candidate phylum 'Eremiobacterota', is a metabolically versatile aerobic anoxygenic phototroph.</title>
        <authorList>
            <person name="Yabe S."/>
            <person name="Muto K."/>
            <person name="Abe K."/>
            <person name="Yokota A."/>
            <person name="Staudigel H."/>
            <person name="Tebo B.M."/>
        </authorList>
    </citation>
    <scope>NUCLEOTIDE SEQUENCE [LARGE SCALE GENOMIC DNA]</scope>
    <source>
        <strain evidence="1 2">WC8-2</strain>
    </source>
</reference>
<name>A0AAN2CAD8_UNVUL</name>
<gene>
    <name evidence="1" type="ORF">WPS_28360</name>
</gene>
<organism evidence="1 2">
    <name type="scientific">Vulcanimicrobium alpinum</name>
    <dbReference type="NCBI Taxonomy" id="3016050"/>
    <lineage>
        <taxon>Bacteria</taxon>
        <taxon>Bacillati</taxon>
        <taxon>Vulcanimicrobiota</taxon>
        <taxon>Vulcanimicrobiia</taxon>
        <taxon>Vulcanimicrobiales</taxon>
        <taxon>Vulcanimicrobiaceae</taxon>
        <taxon>Vulcanimicrobium</taxon>
    </lineage>
</organism>
<evidence type="ECO:0000313" key="1">
    <source>
        <dbReference type="EMBL" id="BDE07560.1"/>
    </source>
</evidence>
<evidence type="ECO:0000313" key="2">
    <source>
        <dbReference type="Proteomes" id="UP001317532"/>
    </source>
</evidence>
<accession>A0AAN2CAD8</accession>
<dbReference type="EMBL" id="AP025523">
    <property type="protein sequence ID" value="BDE07560.1"/>
    <property type="molecule type" value="Genomic_DNA"/>
</dbReference>
<dbReference type="RefSeq" id="WP_317995142.1">
    <property type="nucleotide sequence ID" value="NZ_AP025523.1"/>
</dbReference>
<keyword evidence="2" id="KW-1185">Reference proteome</keyword>
<proteinExistence type="predicted"/>
<sequence>MGGFGDLLGGFGELLKTFGEAAEVAEDTGMFGGGDGPRAGDPGAVYERVLAGARRELDINDR</sequence>
<dbReference type="AlphaFoldDB" id="A0AAN2CAD8"/>
<dbReference type="KEGG" id="vab:WPS_28360"/>
<protein>
    <submittedName>
        <fullName evidence="1">Uncharacterized protein</fullName>
    </submittedName>
</protein>
<dbReference type="Proteomes" id="UP001317532">
    <property type="component" value="Chromosome"/>
</dbReference>